<keyword evidence="2" id="KW-1185">Reference proteome</keyword>
<gene>
    <name evidence="1" type="ORF">LTR37_013218</name>
</gene>
<dbReference type="EMBL" id="JAUTXU010000128">
    <property type="protein sequence ID" value="KAK3705610.1"/>
    <property type="molecule type" value="Genomic_DNA"/>
</dbReference>
<organism evidence="1 2">
    <name type="scientific">Vermiconidia calcicola</name>
    <dbReference type="NCBI Taxonomy" id="1690605"/>
    <lineage>
        <taxon>Eukaryota</taxon>
        <taxon>Fungi</taxon>
        <taxon>Dikarya</taxon>
        <taxon>Ascomycota</taxon>
        <taxon>Pezizomycotina</taxon>
        <taxon>Dothideomycetes</taxon>
        <taxon>Dothideomycetidae</taxon>
        <taxon>Mycosphaerellales</taxon>
        <taxon>Extremaceae</taxon>
        <taxon>Vermiconidia</taxon>
    </lineage>
</organism>
<proteinExistence type="predicted"/>
<sequence length="251" mass="28974">MPDHNAAALQSASQPPLPTLPPELLRDIIDAIYGTCTLRRHIVKKLRKQRLIRYKLEHSVTHYHNSSDSHDRRIRRRALPLMNKRETAAYLETGKSAMAIYNTSKTFRTWLVLAERDWLRKPPMNLKAFRDFCASGGQVHEAREEIVIELFSQDDFLHPPPEVCEGLPVRKPLKPHHIAMLRPVKDGYPGDPQSDAQELMCCALIDLWICEARRLPETVRSVIMIHRSQLFELTQVFQNMHGRDVFGGLLM</sequence>
<protein>
    <submittedName>
        <fullName evidence="1">Uncharacterized protein</fullName>
    </submittedName>
</protein>
<reference evidence="1" key="1">
    <citation type="submission" date="2023-07" db="EMBL/GenBank/DDBJ databases">
        <title>Black Yeasts Isolated from many extreme environments.</title>
        <authorList>
            <person name="Coleine C."/>
            <person name="Stajich J.E."/>
            <person name="Selbmann L."/>
        </authorList>
    </citation>
    <scope>NUCLEOTIDE SEQUENCE</scope>
    <source>
        <strain evidence="1">CCFEE 5714</strain>
    </source>
</reference>
<accession>A0ACC3MX15</accession>
<comment type="caution">
    <text evidence="1">The sequence shown here is derived from an EMBL/GenBank/DDBJ whole genome shotgun (WGS) entry which is preliminary data.</text>
</comment>
<evidence type="ECO:0000313" key="2">
    <source>
        <dbReference type="Proteomes" id="UP001281147"/>
    </source>
</evidence>
<dbReference type="Proteomes" id="UP001281147">
    <property type="component" value="Unassembled WGS sequence"/>
</dbReference>
<evidence type="ECO:0000313" key="1">
    <source>
        <dbReference type="EMBL" id="KAK3705610.1"/>
    </source>
</evidence>
<name>A0ACC3MX15_9PEZI</name>